<dbReference type="EMBL" id="CP015772">
    <property type="protein sequence ID" value="ANH82424.1"/>
    <property type="molecule type" value="Genomic_DNA"/>
</dbReference>
<dbReference type="AlphaFoldDB" id="A0A1A9I7A6"/>
<dbReference type="PROSITE" id="PS51257">
    <property type="entry name" value="PROKAR_LIPOPROTEIN"/>
    <property type="match status" value="1"/>
</dbReference>
<proteinExistence type="predicted"/>
<keyword evidence="2" id="KW-1185">Reference proteome</keyword>
<evidence type="ECO:0000313" key="1">
    <source>
        <dbReference type="EMBL" id="ANH82424.1"/>
    </source>
</evidence>
<name>A0A1A9I7A6_9BACT</name>
<dbReference type="STRING" id="1176587.A8C56_16910"/>
<gene>
    <name evidence="1" type="ORF">A8C56_16910</name>
</gene>
<dbReference type="Proteomes" id="UP000077667">
    <property type="component" value="Chromosome"/>
</dbReference>
<dbReference type="OrthoDB" id="669297at2"/>
<organism evidence="1 2">
    <name type="scientific">Niabella ginsenosidivorans</name>
    <dbReference type="NCBI Taxonomy" id="1176587"/>
    <lineage>
        <taxon>Bacteria</taxon>
        <taxon>Pseudomonadati</taxon>
        <taxon>Bacteroidota</taxon>
        <taxon>Chitinophagia</taxon>
        <taxon>Chitinophagales</taxon>
        <taxon>Chitinophagaceae</taxon>
        <taxon>Niabella</taxon>
    </lineage>
</organism>
<reference evidence="1 2" key="1">
    <citation type="submission" date="2016-05" db="EMBL/GenBank/DDBJ databases">
        <title>Niabella ginsenosidivorans BS26 whole genome sequencing.</title>
        <authorList>
            <person name="Im W.T."/>
            <person name="Siddiqi M.Z."/>
        </authorList>
    </citation>
    <scope>NUCLEOTIDE SEQUENCE [LARGE SCALE GENOMIC DNA]</scope>
    <source>
        <strain evidence="1 2">BS26</strain>
    </source>
</reference>
<protein>
    <submittedName>
        <fullName evidence="1">Uncharacterized protein</fullName>
    </submittedName>
</protein>
<accession>A0A1A9I7A6</accession>
<dbReference type="KEGG" id="nia:A8C56_16910"/>
<evidence type="ECO:0000313" key="2">
    <source>
        <dbReference type="Proteomes" id="UP000077667"/>
    </source>
</evidence>
<sequence>MKRSVLLPLLFGIWAAGCQKHHVEQESTVFKARLIFQGACGDYICAITNGTISKGRTLEQWQQPVTKAYYKNVFEVKNPISFPADIKTGDEFSFKITEAPEEAYPCLAIYPVYNLDKKLSIEVLK</sequence>
<dbReference type="RefSeq" id="WP_067758609.1">
    <property type="nucleotide sequence ID" value="NZ_CP015772.1"/>
</dbReference>